<dbReference type="EMBL" id="MU003547">
    <property type="protein sequence ID" value="KAF2463747.1"/>
    <property type="molecule type" value="Genomic_DNA"/>
</dbReference>
<sequence length="332" mass="37029">MTGSQSNPETTITPSLLGLPPEMRVMIYKELLQIGQTHTTFEVPVPWIESKEADPARPKEKESILALAQHSEENEATPAPLSRITLLAKSIPCSIVATCKQIHSEAQPILQRSQTDILNQQPRLILDLETLGRFCAPLSSPSDEILRALLGWSPNGEVFRDLVGWFTEVNKNPSYGLGFSDYLENNGFASREPISAWPPRIRLGISRFTEQAKKALIHQWNQVQQFPVITPSPRTGLEIGIVFPEDWESLRFGRDGLPLRLRLVVPSLPVPEGGGSKKEWCSALLMGVILGEAAFGSREDRVRLGPMRVGNPVGKREWYREWQEGKLLGKAP</sequence>
<evidence type="ECO:0000313" key="2">
    <source>
        <dbReference type="Proteomes" id="UP000799755"/>
    </source>
</evidence>
<keyword evidence="2" id="KW-1185">Reference proteome</keyword>
<proteinExistence type="predicted"/>
<dbReference type="Proteomes" id="UP000799755">
    <property type="component" value="Unassembled WGS sequence"/>
</dbReference>
<protein>
    <submittedName>
        <fullName evidence="1">Uncharacterized protein</fullName>
    </submittedName>
</protein>
<reference evidence="1" key="1">
    <citation type="journal article" date="2020" name="Stud. Mycol.">
        <title>101 Dothideomycetes genomes: a test case for predicting lifestyles and emergence of pathogens.</title>
        <authorList>
            <person name="Haridas S."/>
            <person name="Albert R."/>
            <person name="Binder M."/>
            <person name="Bloem J."/>
            <person name="Labutti K."/>
            <person name="Salamov A."/>
            <person name="Andreopoulos B."/>
            <person name="Baker S."/>
            <person name="Barry K."/>
            <person name="Bills G."/>
            <person name="Bluhm B."/>
            <person name="Cannon C."/>
            <person name="Castanera R."/>
            <person name="Culley D."/>
            <person name="Daum C."/>
            <person name="Ezra D."/>
            <person name="Gonzalez J."/>
            <person name="Henrissat B."/>
            <person name="Kuo A."/>
            <person name="Liang C."/>
            <person name="Lipzen A."/>
            <person name="Lutzoni F."/>
            <person name="Magnuson J."/>
            <person name="Mondo S."/>
            <person name="Nolan M."/>
            <person name="Ohm R."/>
            <person name="Pangilinan J."/>
            <person name="Park H.-J."/>
            <person name="Ramirez L."/>
            <person name="Alfaro M."/>
            <person name="Sun H."/>
            <person name="Tritt A."/>
            <person name="Yoshinaga Y."/>
            <person name="Zwiers L.-H."/>
            <person name="Turgeon B."/>
            <person name="Goodwin S."/>
            <person name="Spatafora J."/>
            <person name="Crous P."/>
            <person name="Grigoriev I."/>
        </authorList>
    </citation>
    <scope>NUCLEOTIDE SEQUENCE</scope>
    <source>
        <strain evidence="1">ATCC 200398</strain>
    </source>
</reference>
<gene>
    <name evidence="1" type="ORF">BDR25DRAFT_307622</name>
</gene>
<accession>A0ACB6QCA2</accession>
<evidence type="ECO:0000313" key="1">
    <source>
        <dbReference type="EMBL" id="KAF2463747.1"/>
    </source>
</evidence>
<comment type="caution">
    <text evidence="1">The sequence shown here is derived from an EMBL/GenBank/DDBJ whole genome shotgun (WGS) entry which is preliminary data.</text>
</comment>
<organism evidence="1 2">
    <name type="scientific">Lindgomyces ingoldianus</name>
    <dbReference type="NCBI Taxonomy" id="673940"/>
    <lineage>
        <taxon>Eukaryota</taxon>
        <taxon>Fungi</taxon>
        <taxon>Dikarya</taxon>
        <taxon>Ascomycota</taxon>
        <taxon>Pezizomycotina</taxon>
        <taxon>Dothideomycetes</taxon>
        <taxon>Pleosporomycetidae</taxon>
        <taxon>Pleosporales</taxon>
        <taxon>Lindgomycetaceae</taxon>
        <taxon>Lindgomyces</taxon>
    </lineage>
</organism>
<name>A0ACB6QCA2_9PLEO</name>